<evidence type="ECO:0000313" key="3">
    <source>
        <dbReference type="Proteomes" id="UP000664835"/>
    </source>
</evidence>
<proteinExistence type="predicted"/>
<dbReference type="SUPFAM" id="SSF54523">
    <property type="entry name" value="Pili subunits"/>
    <property type="match status" value="1"/>
</dbReference>
<name>A0ABS3Q6Q2_9GAMM</name>
<accession>A0ABS3Q6Q2</accession>
<keyword evidence="1" id="KW-1133">Transmembrane helix</keyword>
<keyword evidence="3" id="KW-1185">Reference proteome</keyword>
<sequence>MKQQRGFTLIELMVVLLIIGVILSAGMLSLNNSDSAQTREQAVKIESLFKQAQDQATWRQRAFLVAVDDKGLQAYQWLQGVWQASEQLQSLPWPEHLDVEWQLPLNQPQMLLNVGESKQVALSGWLLLPNGEVQLGQISWQAKNSGYDAPITVLQWNQWLDFELLTDID</sequence>
<dbReference type="Gene3D" id="3.30.700.10">
    <property type="entry name" value="Glycoprotein, Type 4 Pilin"/>
    <property type="match status" value="1"/>
</dbReference>
<dbReference type="RefSeq" id="WP_208150617.1">
    <property type="nucleotide sequence ID" value="NZ_JAGETV010000023.1"/>
</dbReference>
<feature type="transmembrane region" description="Helical" evidence="1">
    <location>
        <begin position="12"/>
        <end position="30"/>
    </location>
</feature>
<dbReference type="InterPro" id="IPR045584">
    <property type="entry name" value="Pilin-like"/>
</dbReference>
<reference evidence="2 3" key="1">
    <citation type="submission" date="2021-03" db="EMBL/GenBank/DDBJ databases">
        <title>Thiomicrorhabdus sp.nov.,novel sulfur-oxidizing bacteria isolated from coastal sediment.</title>
        <authorList>
            <person name="Liu X."/>
        </authorList>
    </citation>
    <scope>NUCLEOTIDE SEQUENCE [LARGE SCALE GENOMIC DNA]</scope>
    <source>
        <strain evidence="2 3">6S2-11</strain>
    </source>
</reference>
<dbReference type="PROSITE" id="PS00409">
    <property type="entry name" value="PROKAR_NTER_METHYL"/>
    <property type="match status" value="1"/>
</dbReference>
<protein>
    <submittedName>
        <fullName evidence="2">Prepilin-type N-terminal cleavage/methylation domain-containing protein</fullName>
    </submittedName>
</protein>
<dbReference type="Proteomes" id="UP000664835">
    <property type="component" value="Unassembled WGS sequence"/>
</dbReference>
<evidence type="ECO:0000313" key="2">
    <source>
        <dbReference type="EMBL" id="MBO1928004.1"/>
    </source>
</evidence>
<dbReference type="EMBL" id="JAGETV010000023">
    <property type="protein sequence ID" value="MBO1928004.1"/>
    <property type="molecule type" value="Genomic_DNA"/>
</dbReference>
<keyword evidence="1" id="KW-0812">Transmembrane</keyword>
<comment type="caution">
    <text evidence="2">The sequence shown here is derived from an EMBL/GenBank/DDBJ whole genome shotgun (WGS) entry which is preliminary data.</text>
</comment>
<dbReference type="Pfam" id="PF07963">
    <property type="entry name" value="N_methyl"/>
    <property type="match status" value="1"/>
</dbReference>
<gene>
    <name evidence="2" type="ORF">J3998_10500</name>
</gene>
<evidence type="ECO:0000256" key="1">
    <source>
        <dbReference type="SAM" id="Phobius"/>
    </source>
</evidence>
<keyword evidence="1" id="KW-0472">Membrane</keyword>
<dbReference type="InterPro" id="IPR012902">
    <property type="entry name" value="N_methyl_site"/>
</dbReference>
<organism evidence="2 3">
    <name type="scientific">Thiomicrorhabdus marina</name>
    <dbReference type="NCBI Taxonomy" id="2818442"/>
    <lineage>
        <taxon>Bacteria</taxon>
        <taxon>Pseudomonadati</taxon>
        <taxon>Pseudomonadota</taxon>
        <taxon>Gammaproteobacteria</taxon>
        <taxon>Thiotrichales</taxon>
        <taxon>Piscirickettsiaceae</taxon>
        <taxon>Thiomicrorhabdus</taxon>
    </lineage>
</organism>
<dbReference type="NCBIfam" id="TIGR02532">
    <property type="entry name" value="IV_pilin_GFxxxE"/>
    <property type="match status" value="1"/>
</dbReference>